<protein>
    <submittedName>
        <fullName evidence="2">ATP synthase F0 subunit 8</fullName>
    </submittedName>
</protein>
<keyword evidence="1" id="KW-1133">Transmembrane helix</keyword>
<organism evidence="2">
    <name type="scientific">Omoglymmius wukong</name>
    <dbReference type="NCBI Taxonomy" id="2983420"/>
    <lineage>
        <taxon>Eukaryota</taxon>
        <taxon>Metazoa</taxon>
        <taxon>Ecdysozoa</taxon>
        <taxon>Arthropoda</taxon>
        <taxon>Hexapoda</taxon>
        <taxon>Insecta</taxon>
        <taxon>Pterygota</taxon>
        <taxon>Neoptera</taxon>
        <taxon>Endopterygota</taxon>
        <taxon>Coleoptera</taxon>
        <taxon>Adephaga</taxon>
        <taxon>Caraboidea</taxon>
        <taxon>Carabidae</taxon>
        <taxon>Rhysodinae</taxon>
        <taxon>Omoglymmius</taxon>
    </lineage>
</organism>
<evidence type="ECO:0000256" key="1">
    <source>
        <dbReference type="SAM" id="Phobius"/>
    </source>
</evidence>
<feature type="transmembrane region" description="Helical" evidence="1">
    <location>
        <begin position="12"/>
        <end position="31"/>
    </location>
</feature>
<dbReference type="AlphaFoldDB" id="A0A977TLH1"/>
<proteinExistence type="predicted"/>
<keyword evidence="1" id="KW-0812">Transmembrane</keyword>
<keyword evidence="1" id="KW-0472">Membrane</keyword>
<keyword evidence="2" id="KW-0496">Mitochondrion</keyword>
<dbReference type="CTD" id="4509"/>
<dbReference type="RefSeq" id="YP_010531102.1">
    <property type="nucleotide sequence ID" value="NC_067792.1"/>
</dbReference>
<name>A0A977TLH1_9CARA</name>
<reference evidence="2" key="1">
    <citation type="submission" date="2021-09" db="EMBL/GenBank/DDBJ databases">
        <authorList>
            <person name="Zhao T.Y."/>
            <person name="Lu L."/>
        </authorList>
    </citation>
    <scope>NUCLEOTIDE SEQUENCE</scope>
</reference>
<accession>A0A977TLH1</accession>
<sequence length="52" mass="6652">MPQMAPIQWTMMYMYVLSIFLILNFFNYYMYMIYCKNLPIKNTYNKIFTWKW</sequence>
<gene>
    <name evidence="2" type="primary">ATP8</name>
</gene>
<dbReference type="EMBL" id="OK040658">
    <property type="protein sequence ID" value="UXW93689.1"/>
    <property type="molecule type" value="Genomic_DNA"/>
</dbReference>
<geneLocation type="mitochondrion" evidence="2"/>
<dbReference type="GeneID" id="76336376"/>
<evidence type="ECO:0000313" key="2">
    <source>
        <dbReference type="EMBL" id="UXW93689.1"/>
    </source>
</evidence>